<keyword evidence="1" id="KW-0812">Transmembrane</keyword>
<evidence type="ECO:0000256" key="1">
    <source>
        <dbReference type="SAM" id="Phobius"/>
    </source>
</evidence>
<dbReference type="EMBL" id="CP002999">
    <property type="protein sequence ID" value="AEM72334.1"/>
    <property type="molecule type" value="Genomic_DNA"/>
</dbReference>
<sequence>MQKVTNTSYTMKLLKRVLLLLLVVIGVVVYLNYPKLNIISGYAAKNVASGVYVADRSAASMNQYDNSAPLIEIASTEVNKNEESASSTVYGLMKRTAVYRDGLGAVLINDDYDPQALTIRPERNQTPDTIPYPYGQAAPLDTILPEVDMDQINKAMAMAFSEPETQKTRTLLILYKGQLIAERYINGFDKDTPILGWSMTKSVLATCYGILEHQGKLEMDWPAPIPEWKDDERKNITLNHLLRMQSGLEWEEDYSGISDVTRMLFLDSDMTQAQRDKKAIAKPTEVWNYSSGTTNLLSGILRQQFRSHQEYLDFPYSALIDKIGMYSMVLEADIAGNYVGSSYAWASTRDWARFGQLHLDKGNWNGEQLFDSTWVDYITKPTINSDGTYGAHFWLNAEGKYPDVPRDMFSCNGFEGQHVFMIPSKDLVVVRTGLAEEPYFDVNGVLSNIVKAVP</sequence>
<dbReference type="InterPro" id="IPR050789">
    <property type="entry name" value="Diverse_Enzym_Activities"/>
</dbReference>
<evidence type="ECO:0000313" key="3">
    <source>
        <dbReference type="EMBL" id="AEM72334.1"/>
    </source>
</evidence>
<dbReference type="HOGENOM" id="CLU_030169_5_1_10"/>
<dbReference type="SUPFAM" id="SSF56601">
    <property type="entry name" value="beta-lactamase/transpeptidase-like"/>
    <property type="match status" value="1"/>
</dbReference>
<proteinExistence type="predicted"/>
<dbReference type="Pfam" id="PF00144">
    <property type="entry name" value="Beta-lactamase"/>
    <property type="match status" value="1"/>
</dbReference>
<evidence type="ECO:0000259" key="2">
    <source>
        <dbReference type="Pfam" id="PF00144"/>
    </source>
</evidence>
<dbReference type="Proteomes" id="UP000008908">
    <property type="component" value="Chromosome"/>
</dbReference>
<name>G2PMK1_ALLRU</name>
<gene>
    <name evidence="3" type="ordered locus">Murru_3315</name>
</gene>
<dbReference type="AlphaFoldDB" id="G2PMK1"/>
<dbReference type="PANTHER" id="PTHR43283:SF7">
    <property type="entry name" value="BETA-LACTAMASE-RELATED DOMAIN-CONTAINING PROTEIN"/>
    <property type="match status" value="1"/>
</dbReference>
<keyword evidence="4" id="KW-1185">Reference proteome</keyword>
<dbReference type="InterPro" id="IPR012338">
    <property type="entry name" value="Beta-lactam/transpept-like"/>
</dbReference>
<reference evidence="3 4" key="2">
    <citation type="journal article" date="2012" name="Stand. Genomic Sci.">
        <title>Complete genome sequence of the facultatively anaerobic, appendaged bacterium Muricauda ruestringensis type strain (B1(T)).</title>
        <authorList>
            <person name="Huntemann M."/>
            <person name="Teshima H."/>
            <person name="Lapidus A."/>
            <person name="Nolan M."/>
            <person name="Lucas S."/>
            <person name="Hammon N."/>
            <person name="Deshpande S."/>
            <person name="Cheng J.F."/>
            <person name="Tapia R."/>
            <person name="Goodwin L.A."/>
            <person name="Pitluck S."/>
            <person name="Liolios K."/>
            <person name="Pagani I."/>
            <person name="Ivanova N."/>
            <person name="Mavromatis K."/>
            <person name="Mikhailova N."/>
            <person name="Pati A."/>
            <person name="Chen A."/>
            <person name="Palaniappan K."/>
            <person name="Land M."/>
            <person name="Hauser L."/>
            <person name="Pan C."/>
            <person name="Brambilla E.M."/>
            <person name="Rohde M."/>
            <person name="Spring S."/>
            <person name="Goker M."/>
            <person name="Detter J.C."/>
            <person name="Bristow J."/>
            <person name="Eisen J.A."/>
            <person name="Markowitz V."/>
            <person name="Hugenholtz P."/>
            <person name="Kyrpides N.C."/>
            <person name="Klenk H.P."/>
            <person name="Woyke T."/>
        </authorList>
    </citation>
    <scope>NUCLEOTIDE SEQUENCE [LARGE SCALE GENOMIC DNA]</scope>
    <source>
        <strain evidence="4">DSM 13258 / LMG 19739 / B1</strain>
    </source>
</reference>
<feature type="domain" description="Beta-lactamase-related" evidence="2">
    <location>
        <begin position="171"/>
        <end position="430"/>
    </location>
</feature>
<protein>
    <submittedName>
        <fullName evidence="3">Beta-lactamase</fullName>
    </submittedName>
</protein>
<feature type="transmembrane region" description="Helical" evidence="1">
    <location>
        <begin position="13"/>
        <end position="33"/>
    </location>
</feature>
<accession>G2PMK1</accession>
<keyword evidence="1" id="KW-1133">Transmembrane helix</keyword>
<dbReference type="KEGG" id="mrs:Murru_3315"/>
<dbReference type="STRING" id="886377.Murru_3315"/>
<dbReference type="PANTHER" id="PTHR43283">
    <property type="entry name" value="BETA-LACTAMASE-RELATED"/>
    <property type="match status" value="1"/>
</dbReference>
<dbReference type="InterPro" id="IPR001466">
    <property type="entry name" value="Beta-lactam-related"/>
</dbReference>
<keyword evidence="1" id="KW-0472">Membrane</keyword>
<dbReference type="eggNOG" id="COG1680">
    <property type="taxonomic scope" value="Bacteria"/>
</dbReference>
<organism evidence="3 4">
    <name type="scientific">Allomuricauda ruestringensis (strain DSM 13258 / CIP 107369 / LMG 19739 / B1)</name>
    <name type="common">Muricauda ruestringensis</name>
    <dbReference type="NCBI Taxonomy" id="886377"/>
    <lineage>
        <taxon>Bacteria</taxon>
        <taxon>Pseudomonadati</taxon>
        <taxon>Bacteroidota</taxon>
        <taxon>Flavobacteriia</taxon>
        <taxon>Flavobacteriales</taxon>
        <taxon>Flavobacteriaceae</taxon>
        <taxon>Flagellimonas</taxon>
    </lineage>
</organism>
<reference evidence="4" key="1">
    <citation type="submission" date="2011-08" db="EMBL/GenBank/DDBJ databases">
        <title>The complete genome of Muricauda ruestringensis DSM 13258.</title>
        <authorList>
            <person name="Lucas S."/>
            <person name="Han J."/>
            <person name="Lapidus A."/>
            <person name="Bruce D."/>
            <person name="Goodwin L."/>
            <person name="Pitluck S."/>
            <person name="Peters L."/>
            <person name="Kyrpides N."/>
            <person name="Mavromatis K."/>
            <person name="Ivanova N."/>
            <person name="Ovchinnikova G."/>
            <person name="Teshima H."/>
            <person name="Detter J.C."/>
            <person name="Tapia R."/>
            <person name="Han C."/>
            <person name="Land M."/>
            <person name="Hauser L."/>
            <person name="Markowitz V."/>
            <person name="Cheng J.-F."/>
            <person name="Hugenholtz P."/>
            <person name="Woyke T."/>
            <person name="Wu D."/>
            <person name="Spring S."/>
            <person name="Schroeder M."/>
            <person name="Brambilla E."/>
            <person name="Klenk H.-P."/>
            <person name="Eisen J.A."/>
        </authorList>
    </citation>
    <scope>NUCLEOTIDE SEQUENCE [LARGE SCALE GENOMIC DNA]</scope>
    <source>
        <strain evidence="4">DSM 13258 / LMG 19739 / B1</strain>
    </source>
</reference>
<dbReference type="Gene3D" id="3.40.710.10">
    <property type="entry name" value="DD-peptidase/beta-lactamase superfamily"/>
    <property type="match status" value="1"/>
</dbReference>
<evidence type="ECO:0000313" key="4">
    <source>
        <dbReference type="Proteomes" id="UP000008908"/>
    </source>
</evidence>